<dbReference type="InterPro" id="IPR038765">
    <property type="entry name" value="Papain-like_cys_pep_sf"/>
</dbReference>
<dbReference type="OrthoDB" id="9804872at2"/>
<proteinExistence type="predicted"/>
<dbReference type="Pfam" id="PF01841">
    <property type="entry name" value="Transglut_core"/>
    <property type="match status" value="1"/>
</dbReference>
<dbReference type="EMBL" id="CP035704">
    <property type="protein sequence ID" value="QBB70986.1"/>
    <property type="molecule type" value="Genomic_DNA"/>
</dbReference>
<name>A0A411HKC4_9GAMM</name>
<organism evidence="3 4">
    <name type="scientific">Pseudolysobacter antarcticus</name>
    <dbReference type="NCBI Taxonomy" id="2511995"/>
    <lineage>
        <taxon>Bacteria</taxon>
        <taxon>Pseudomonadati</taxon>
        <taxon>Pseudomonadota</taxon>
        <taxon>Gammaproteobacteria</taxon>
        <taxon>Lysobacterales</taxon>
        <taxon>Rhodanobacteraceae</taxon>
        <taxon>Pseudolysobacter</taxon>
    </lineage>
</organism>
<dbReference type="InterPro" id="IPR002931">
    <property type="entry name" value="Transglutaminase-like"/>
</dbReference>
<dbReference type="Gene3D" id="3.10.620.30">
    <property type="match status" value="1"/>
</dbReference>
<sequence length="489" mass="54288">MRRIPFHQLCKRNGLRIALFFTLSLPMPAMAAEQWFSVLLDGNKVGYATTQHSESAQLTLDSSHTVIDLKGAGRANQLDIELNFESDPHGNPLSFSTHVRTRDIDRLQRGSIDAETVLLRSTYSGIEQREHITVTRDTVWPMQELQLIKTAVAQGNRQLQFKAFDAMLGSSLPVELKIDADTKVTGHDLPQILHVTRTVHYSDHVAITSTDFDATYQPQRISTEISGLQMQLVAVTREQAMAPNQALDYLNRLLVRSPFRISHEATTQHIRYTLALRDGAPLDPPQTGEQRVRHDAAGTTVDVCNQCGNEAREDKPAPETLQPNPWMQSDATEIRTIAERVGTNSDPRKRMRALTDYVREHMRGRSEFLGYVSALEAIKTGNGDCTAYALLLAALGRATGVPTRVAVGMVYDPRFNNRNDVFAPHAWAQAWIGGHWESFDAATEGFDSTHIALAIGQGDPSRFSTAMGTLAKMEMRAAAQVATKFATQK</sequence>
<dbReference type="PANTHER" id="PTHR33490">
    <property type="entry name" value="BLR5614 PROTEIN-RELATED"/>
    <property type="match status" value="1"/>
</dbReference>
<dbReference type="SUPFAM" id="SSF54001">
    <property type="entry name" value="Cysteine proteinases"/>
    <property type="match status" value="1"/>
</dbReference>
<evidence type="ECO:0000256" key="1">
    <source>
        <dbReference type="SAM" id="SignalP"/>
    </source>
</evidence>
<keyword evidence="1" id="KW-0732">Signal</keyword>
<dbReference type="SMART" id="SM00460">
    <property type="entry name" value="TGc"/>
    <property type="match status" value="1"/>
</dbReference>
<feature type="domain" description="Transglutaminase-like" evidence="2">
    <location>
        <begin position="377"/>
        <end position="443"/>
    </location>
</feature>
<dbReference type="KEGG" id="xbc:ELE36_11855"/>
<evidence type="ECO:0000313" key="3">
    <source>
        <dbReference type="EMBL" id="QBB70986.1"/>
    </source>
</evidence>
<reference evidence="3 4" key="1">
    <citation type="submission" date="2019-01" db="EMBL/GenBank/DDBJ databases">
        <title>Pseudolysobacter antarctica gen. nov., sp. nov., isolated from Fildes Peninsula, Antarctica.</title>
        <authorList>
            <person name="Wei Z."/>
            <person name="Peng F."/>
        </authorList>
    </citation>
    <scope>NUCLEOTIDE SEQUENCE [LARGE SCALE GENOMIC DNA]</scope>
    <source>
        <strain evidence="3 4">AQ6-296</strain>
    </source>
</reference>
<evidence type="ECO:0000313" key="4">
    <source>
        <dbReference type="Proteomes" id="UP000291562"/>
    </source>
</evidence>
<feature type="chain" id="PRO_5019025603" evidence="1">
    <location>
        <begin position="32"/>
        <end position="489"/>
    </location>
</feature>
<dbReference type="Proteomes" id="UP000291562">
    <property type="component" value="Chromosome"/>
</dbReference>
<dbReference type="AlphaFoldDB" id="A0A411HKC4"/>
<feature type="signal peptide" evidence="1">
    <location>
        <begin position="1"/>
        <end position="31"/>
    </location>
</feature>
<protein>
    <submittedName>
        <fullName evidence="3">Transglutaminase domain-containing protein</fullName>
    </submittedName>
</protein>
<dbReference type="RefSeq" id="WP_129833549.1">
    <property type="nucleotide sequence ID" value="NZ_CP035704.1"/>
</dbReference>
<accession>A0A411HKC4</accession>
<keyword evidence="4" id="KW-1185">Reference proteome</keyword>
<evidence type="ECO:0000259" key="2">
    <source>
        <dbReference type="SMART" id="SM00460"/>
    </source>
</evidence>
<gene>
    <name evidence="3" type="ORF">ELE36_11855</name>
</gene>